<proteinExistence type="predicted"/>
<feature type="compositionally biased region" description="Low complexity" evidence="1">
    <location>
        <begin position="190"/>
        <end position="225"/>
    </location>
</feature>
<dbReference type="Proteomes" id="UP000646548">
    <property type="component" value="Unassembled WGS sequence"/>
</dbReference>
<protein>
    <submittedName>
        <fullName evidence="2">Wilms tumor protein 1-interacting-like protein</fullName>
    </submittedName>
</protein>
<sequence>MEHYQEELGLRAAALMEDLSLYDSFNDGMYSARRNLVINPDLDFSAPAEHQTNGTSVLHQQHHTLENFTAGNKVYNAAPVRPVTCARTVPVDFCTPQREAVYSEESCYSKSEVALALLHRYVRPAPALLPGGAGPPVQHRLHFRRQGAASARQQVQQRLHYQQLQPPLQPGVLPVLPGAEQARQPAVEHQQPARQLGGAGAGALHQPQVQPGSQRGQQRSQPPIQLCKHGQ</sequence>
<evidence type="ECO:0000313" key="2">
    <source>
        <dbReference type="EMBL" id="KAF6731049.1"/>
    </source>
</evidence>
<reference evidence="2" key="1">
    <citation type="journal article" name="BMC Genomics">
        <title>Long-read sequencing and de novo genome assembly of marine medaka (Oryzias melastigma).</title>
        <authorList>
            <person name="Liang P."/>
            <person name="Saqib H.S.A."/>
            <person name="Ni X."/>
            <person name="Shen Y."/>
        </authorList>
    </citation>
    <scope>NUCLEOTIDE SEQUENCE</scope>
    <source>
        <strain evidence="2">Bigg-433</strain>
    </source>
</reference>
<organism evidence="2 3">
    <name type="scientific">Oryzias melastigma</name>
    <name type="common">Marine medaka</name>
    <dbReference type="NCBI Taxonomy" id="30732"/>
    <lineage>
        <taxon>Eukaryota</taxon>
        <taxon>Metazoa</taxon>
        <taxon>Chordata</taxon>
        <taxon>Craniata</taxon>
        <taxon>Vertebrata</taxon>
        <taxon>Euteleostomi</taxon>
        <taxon>Actinopterygii</taxon>
        <taxon>Neopterygii</taxon>
        <taxon>Teleostei</taxon>
        <taxon>Neoteleostei</taxon>
        <taxon>Acanthomorphata</taxon>
        <taxon>Ovalentaria</taxon>
        <taxon>Atherinomorphae</taxon>
        <taxon>Beloniformes</taxon>
        <taxon>Adrianichthyidae</taxon>
        <taxon>Oryziinae</taxon>
        <taxon>Oryzias</taxon>
    </lineage>
</organism>
<comment type="caution">
    <text evidence="2">The sequence shown here is derived from an EMBL/GenBank/DDBJ whole genome shotgun (WGS) entry which is preliminary data.</text>
</comment>
<evidence type="ECO:0000256" key="1">
    <source>
        <dbReference type="SAM" id="MobiDB-lite"/>
    </source>
</evidence>
<feature type="region of interest" description="Disordered" evidence="1">
    <location>
        <begin position="181"/>
        <end position="231"/>
    </location>
</feature>
<gene>
    <name evidence="2" type="ORF">FQA47_005113</name>
</gene>
<dbReference type="AlphaFoldDB" id="A0A834CNT6"/>
<accession>A0A834CNT6</accession>
<dbReference type="EMBL" id="WKFB01000219">
    <property type="protein sequence ID" value="KAF6731049.1"/>
    <property type="molecule type" value="Genomic_DNA"/>
</dbReference>
<name>A0A834CNT6_ORYME</name>
<evidence type="ECO:0000313" key="3">
    <source>
        <dbReference type="Proteomes" id="UP000646548"/>
    </source>
</evidence>